<dbReference type="CDD" id="cd00082">
    <property type="entry name" value="HisKA"/>
    <property type="match status" value="1"/>
</dbReference>
<feature type="modified residue" description="4-aspartylphosphate" evidence="9">
    <location>
        <position position="443"/>
    </location>
</feature>
<dbReference type="SUPFAM" id="SSF55874">
    <property type="entry name" value="ATPase domain of HSP90 chaperone/DNA topoisomerase II/histidine kinase"/>
    <property type="match status" value="1"/>
</dbReference>
<dbReference type="PANTHER" id="PTHR43047:SF63">
    <property type="entry name" value="HISTIDINE KINASE"/>
    <property type="match status" value="1"/>
</dbReference>
<evidence type="ECO:0000259" key="11">
    <source>
        <dbReference type="PROSITE" id="PS50110"/>
    </source>
</evidence>
<accession>A0A2A6RK84</accession>
<dbReference type="EMBL" id="NQWI01000034">
    <property type="protein sequence ID" value="PDW03296.1"/>
    <property type="molecule type" value="Genomic_DNA"/>
</dbReference>
<dbReference type="PANTHER" id="PTHR43047">
    <property type="entry name" value="TWO-COMPONENT HISTIDINE PROTEIN KINASE"/>
    <property type="match status" value="1"/>
</dbReference>
<dbReference type="InterPro" id="IPR001789">
    <property type="entry name" value="Sig_transdc_resp-reg_receiver"/>
</dbReference>
<dbReference type="CDD" id="cd16922">
    <property type="entry name" value="HATPase_EvgS-ArcB-TorS-like"/>
    <property type="match status" value="1"/>
</dbReference>
<keyword evidence="6" id="KW-0418">Kinase</keyword>
<dbReference type="SMART" id="SM00448">
    <property type="entry name" value="REC"/>
    <property type="match status" value="1"/>
</dbReference>
<evidence type="ECO:0000259" key="10">
    <source>
        <dbReference type="PROSITE" id="PS50109"/>
    </source>
</evidence>
<dbReference type="InterPro" id="IPR003594">
    <property type="entry name" value="HATPase_dom"/>
</dbReference>
<dbReference type="InterPro" id="IPR003661">
    <property type="entry name" value="HisK_dim/P_dom"/>
</dbReference>
<evidence type="ECO:0000256" key="5">
    <source>
        <dbReference type="ARBA" id="ARBA00022679"/>
    </source>
</evidence>
<evidence type="ECO:0000256" key="4">
    <source>
        <dbReference type="ARBA" id="ARBA00022553"/>
    </source>
</evidence>
<keyword evidence="5" id="KW-0808">Transferase</keyword>
<keyword evidence="7" id="KW-0902">Two-component regulatory system</keyword>
<feature type="domain" description="Histidine kinase" evidence="10">
    <location>
        <begin position="135"/>
        <end position="356"/>
    </location>
</feature>
<dbReference type="Gene3D" id="3.30.450.20">
    <property type="entry name" value="PAS domain"/>
    <property type="match status" value="1"/>
</dbReference>
<dbReference type="PROSITE" id="PS50110">
    <property type="entry name" value="RESPONSE_REGULATORY"/>
    <property type="match status" value="1"/>
</dbReference>
<dbReference type="SUPFAM" id="SSF47384">
    <property type="entry name" value="Homodimeric domain of signal transducing histidine kinase"/>
    <property type="match status" value="1"/>
</dbReference>
<keyword evidence="13" id="KW-1185">Reference proteome</keyword>
<dbReference type="Pfam" id="PF00512">
    <property type="entry name" value="HisKA"/>
    <property type="match status" value="1"/>
</dbReference>
<organism evidence="12 13">
    <name type="scientific">Candidatus Viridilinea mediisalina</name>
    <dbReference type="NCBI Taxonomy" id="2024553"/>
    <lineage>
        <taxon>Bacteria</taxon>
        <taxon>Bacillati</taxon>
        <taxon>Chloroflexota</taxon>
        <taxon>Chloroflexia</taxon>
        <taxon>Chloroflexales</taxon>
        <taxon>Chloroflexineae</taxon>
        <taxon>Oscillochloridaceae</taxon>
        <taxon>Candidatus Viridilinea</taxon>
    </lineage>
</organism>
<dbReference type="GO" id="GO:0005886">
    <property type="term" value="C:plasma membrane"/>
    <property type="evidence" value="ECO:0007669"/>
    <property type="project" value="TreeGrafter"/>
</dbReference>
<evidence type="ECO:0000256" key="1">
    <source>
        <dbReference type="ARBA" id="ARBA00000085"/>
    </source>
</evidence>
<dbReference type="GO" id="GO:0009927">
    <property type="term" value="F:histidine phosphotransfer kinase activity"/>
    <property type="evidence" value="ECO:0007669"/>
    <property type="project" value="TreeGrafter"/>
</dbReference>
<comment type="catalytic activity">
    <reaction evidence="1">
        <text>ATP + protein L-histidine = ADP + protein N-phospho-L-histidine.</text>
        <dbReference type="EC" id="2.7.13.3"/>
    </reaction>
</comment>
<evidence type="ECO:0000313" key="12">
    <source>
        <dbReference type="EMBL" id="PDW03296.1"/>
    </source>
</evidence>
<dbReference type="AlphaFoldDB" id="A0A2A6RK84"/>
<gene>
    <name evidence="12" type="ORF">CJ255_09630</name>
</gene>
<evidence type="ECO:0000256" key="3">
    <source>
        <dbReference type="ARBA" id="ARBA00012438"/>
    </source>
</evidence>
<feature type="domain" description="Response regulatory" evidence="11">
    <location>
        <begin position="394"/>
        <end position="510"/>
    </location>
</feature>
<dbReference type="InterPro" id="IPR036890">
    <property type="entry name" value="HATPase_C_sf"/>
</dbReference>
<dbReference type="SMART" id="SM00388">
    <property type="entry name" value="HisKA"/>
    <property type="match status" value="1"/>
</dbReference>
<comment type="caution">
    <text evidence="12">The sequence shown here is derived from an EMBL/GenBank/DDBJ whole genome shotgun (WGS) entry which is preliminary data.</text>
</comment>
<dbReference type="InterPro" id="IPR005467">
    <property type="entry name" value="His_kinase_dom"/>
</dbReference>
<dbReference type="Pfam" id="PF00072">
    <property type="entry name" value="Response_reg"/>
    <property type="match status" value="1"/>
</dbReference>
<dbReference type="Gene3D" id="1.10.287.130">
    <property type="match status" value="1"/>
</dbReference>
<reference evidence="13" key="1">
    <citation type="submission" date="2017-08" db="EMBL/GenBank/DDBJ databases">
        <authorList>
            <person name="Grouzdev D.S."/>
            <person name="Gaisin V.A."/>
            <person name="Rysina M.S."/>
            <person name="Gorlenko V.M."/>
        </authorList>
    </citation>
    <scope>NUCLEOTIDE SEQUENCE [LARGE SCALE GENOMIC DNA]</scope>
    <source>
        <strain evidence="13">Kir15-3F</strain>
    </source>
</reference>
<dbReference type="Gene3D" id="3.30.565.10">
    <property type="entry name" value="Histidine kinase-like ATPase, C-terminal domain"/>
    <property type="match status" value="1"/>
</dbReference>
<dbReference type="Proteomes" id="UP000220527">
    <property type="component" value="Unassembled WGS sequence"/>
</dbReference>
<dbReference type="SUPFAM" id="SSF52172">
    <property type="entry name" value="CheY-like"/>
    <property type="match status" value="1"/>
</dbReference>
<dbReference type="PRINTS" id="PR00344">
    <property type="entry name" value="BCTRLSENSOR"/>
</dbReference>
<dbReference type="InterPro" id="IPR011006">
    <property type="entry name" value="CheY-like_superfamily"/>
</dbReference>
<evidence type="ECO:0000256" key="9">
    <source>
        <dbReference type="PROSITE-ProRule" id="PRU00169"/>
    </source>
</evidence>
<dbReference type="GO" id="GO:0000155">
    <property type="term" value="F:phosphorelay sensor kinase activity"/>
    <property type="evidence" value="ECO:0007669"/>
    <property type="project" value="InterPro"/>
</dbReference>
<evidence type="ECO:0000256" key="6">
    <source>
        <dbReference type="ARBA" id="ARBA00022777"/>
    </source>
</evidence>
<dbReference type="FunFam" id="1.10.287.130:FF:000145">
    <property type="entry name" value="Sensory transduction histidine kinase"/>
    <property type="match status" value="1"/>
</dbReference>
<comment type="similarity">
    <text evidence="2">In the N-terminal section; belongs to the phytochrome family.</text>
</comment>
<evidence type="ECO:0000256" key="7">
    <source>
        <dbReference type="ARBA" id="ARBA00023012"/>
    </source>
</evidence>
<keyword evidence="4 9" id="KW-0597">Phosphoprotein</keyword>
<evidence type="ECO:0000313" key="13">
    <source>
        <dbReference type="Proteomes" id="UP000220527"/>
    </source>
</evidence>
<dbReference type="InterPro" id="IPR036097">
    <property type="entry name" value="HisK_dim/P_sf"/>
</dbReference>
<dbReference type="Pfam" id="PF02518">
    <property type="entry name" value="HATPase_c"/>
    <property type="match status" value="1"/>
</dbReference>
<name>A0A2A6RK84_9CHLR</name>
<dbReference type="InterPro" id="IPR004358">
    <property type="entry name" value="Sig_transdc_His_kin-like_C"/>
</dbReference>
<dbReference type="SMART" id="SM00387">
    <property type="entry name" value="HATPase_c"/>
    <property type="match status" value="1"/>
</dbReference>
<protein>
    <recommendedName>
        <fullName evidence="8">Circadian input-output histidine kinase CikA</fullName>
        <ecNumber evidence="3">2.7.13.3</ecNumber>
    </recommendedName>
</protein>
<dbReference type="Gene3D" id="3.40.50.2300">
    <property type="match status" value="1"/>
</dbReference>
<sequence length="519" mass="57075">MAGHAALLDIPEPPVGQALLDLLPELYGNEASLEAVLAGAQERFVLSDINRSGPAGVRYLDLLTLPKHGADGTIEGLIQIVTDVTERGLREQMLTQQRNELQLLKDQVLRQNVALARMNADLHRATRLKDEFLAGMSHEVRTPLTAILGIADLMRAQLVGTLSPEQLDMVQRINESGRHLLGLINDFLDLAKIEAGNFKLEPTLIPVRLLCDSSLRIIKDLGFKKRITVELELDPQANFVRADMQRMRQMLINLLSNAIKFTPTGGKVGLKVEGDQATQAIRFTVWDTGIGISPENLDRLFHPFVQIENEFQQQHKGSGLGLALVAQLTELHGGGLSVSSNVGEGSQFTISLPWLGDEQEKQAHNGQFSEAGNEQTMLALPPREEHARAAQSAPLLLIEDHQPTAQMLNDLFSHYAYNVLIAQSGEEALACMRESLPGLVITDIRLHGMSGIELIKQMRASVALQNIPIIALTTLAMPGDRERCLEAGADRYQSKPVALRDLLLLVEELLTSSNYTKNP</sequence>
<proteinExistence type="inferred from homology"/>
<evidence type="ECO:0000256" key="8">
    <source>
        <dbReference type="ARBA" id="ARBA00074306"/>
    </source>
</evidence>
<evidence type="ECO:0000256" key="2">
    <source>
        <dbReference type="ARBA" id="ARBA00006402"/>
    </source>
</evidence>
<dbReference type="PROSITE" id="PS50109">
    <property type="entry name" value="HIS_KIN"/>
    <property type="match status" value="1"/>
</dbReference>
<dbReference type="EC" id="2.7.13.3" evidence="3"/>
<dbReference type="FunFam" id="3.30.565.10:FF:000010">
    <property type="entry name" value="Sensor histidine kinase RcsC"/>
    <property type="match status" value="1"/>
</dbReference>